<gene>
    <name evidence="1" type="ORF">HF863_01445</name>
</gene>
<comment type="caution">
    <text evidence="1">The sequence shown here is derived from an EMBL/GenBank/DDBJ whole genome shotgun (WGS) entry which is preliminary data.</text>
</comment>
<evidence type="ECO:0000313" key="1">
    <source>
        <dbReference type="EMBL" id="NME41446.1"/>
    </source>
</evidence>
<dbReference type="EMBL" id="JABAFP010000003">
    <property type="protein sequence ID" value="NME41446.1"/>
    <property type="molecule type" value="Genomic_DNA"/>
</dbReference>
<dbReference type="Pfam" id="PF20194">
    <property type="entry name" value="DUF6557"/>
    <property type="match status" value="1"/>
</dbReference>
<reference evidence="1 2" key="1">
    <citation type="submission" date="2020-04" db="EMBL/GenBank/DDBJ databases">
        <authorList>
            <person name="Hitch T.C.A."/>
            <person name="Wylensek D."/>
            <person name="Clavel T."/>
        </authorList>
    </citation>
    <scope>NUCLEOTIDE SEQUENCE [LARGE SCALE GENOMIC DNA]</scope>
    <source>
        <strain evidence="1 2">WCA-389-WT-5H1</strain>
    </source>
</reference>
<name>A0A848CAV5_9LACO</name>
<dbReference type="AlphaFoldDB" id="A0A848CAV5"/>
<accession>A0A848CAV5</accession>
<proteinExistence type="predicted"/>
<protein>
    <submittedName>
        <fullName evidence="1">Uncharacterized protein</fullName>
    </submittedName>
</protein>
<organism evidence="1 2">
    <name type="scientific">Ligilactobacillus agilis</name>
    <dbReference type="NCBI Taxonomy" id="1601"/>
    <lineage>
        <taxon>Bacteria</taxon>
        <taxon>Bacillati</taxon>
        <taxon>Bacillota</taxon>
        <taxon>Bacilli</taxon>
        <taxon>Lactobacillales</taxon>
        <taxon>Lactobacillaceae</taxon>
        <taxon>Ligilactobacillus</taxon>
    </lineage>
</organism>
<dbReference type="Proteomes" id="UP000563853">
    <property type="component" value="Unassembled WGS sequence"/>
</dbReference>
<evidence type="ECO:0000313" key="2">
    <source>
        <dbReference type="Proteomes" id="UP000563853"/>
    </source>
</evidence>
<sequence length="228" mass="26581">MQTVQAAFRQADTEELIDAHLAEYPLRMDDFADEVTIGEAKAFTRTKLREYLERLRTLPVKAATEGEHLFYAYHRPKEGIAEPTFALVLLTELRQKGIRAADYAFEFTDQSEIMGYYIADNRLTKHYLTELLVYIMYEASFFGFEQEDLQENLVDLKTRVQEAKDWATAKQAETKHDLDWLEKLVKEAGIIGFSPEEKAYLDKVIDYEGKIIEHSQQTEVEQILNRLR</sequence>
<dbReference type="RefSeq" id="WP_170091118.1">
    <property type="nucleotide sequence ID" value="NZ_JABAFP010000003.1"/>
</dbReference>
<dbReference type="InterPro" id="IPR046687">
    <property type="entry name" value="DUF6557"/>
</dbReference>